<dbReference type="STRING" id="559298.A0A179UR24"/>
<feature type="compositionally biased region" description="Polar residues" evidence="1">
    <location>
        <begin position="128"/>
        <end position="145"/>
    </location>
</feature>
<dbReference type="Proteomes" id="UP000002038">
    <property type="component" value="Unassembled WGS sequence"/>
</dbReference>
<dbReference type="AlphaFoldDB" id="A0A179UR24"/>
<dbReference type="KEGG" id="bgh:BDBG_06379"/>
<name>A0A179UR24_BLAGS</name>
<dbReference type="RefSeq" id="XP_031579391.1">
    <property type="nucleotide sequence ID" value="XM_031722585.1"/>
</dbReference>
<dbReference type="OrthoDB" id="4462325at2759"/>
<feature type="compositionally biased region" description="Acidic residues" evidence="1">
    <location>
        <begin position="147"/>
        <end position="156"/>
    </location>
</feature>
<accession>A0A179UR24</accession>
<reference evidence="3" key="1">
    <citation type="journal article" date="2015" name="PLoS Genet.">
        <title>The dynamic genome and transcriptome of the human fungal pathogen Blastomyces and close relative Emmonsia.</title>
        <authorList>
            <person name="Munoz J.F."/>
            <person name="Gauthier G.M."/>
            <person name="Desjardins C.A."/>
            <person name="Gallo J.E."/>
            <person name="Holder J."/>
            <person name="Sullivan T.D."/>
            <person name="Marty A.J."/>
            <person name="Carmen J.C."/>
            <person name="Chen Z."/>
            <person name="Ding L."/>
            <person name="Gujja S."/>
            <person name="Magrini V."/>
            <person name="Misas E."/>
            <person name="Mitreva M."/>
            <person name="Priest M."/>
            <person name="Saif S."/>
            <person name="Whiston E.A."/>
            <person name="Young S."/>
            <person name="Zeng Q."/>
            <person name="Goldman W.E."/>
            <person name="Mardis E.R."/>
            <person name="Taylor J.W."/>
            <person name="McEwen J.G."/>
            <person name="Clay O.K."/>
            <person name="Klein B.S."/>
            <person name="Cuomo C.A."/>
        </authorList>
    </citation>
    <scope>NUCLEOTIDE SEQUENCE [LARGE SCALE GENOMIC DNA]</scope>
    <source>
        <strain evidence="3">SLH14081</strain>
    </source>
</reference>
<sequence>MVKLRDDEYITYLEDCLSALIDEYGFAAAQQVIPDLAIITPSVPTIEQALGIVQYEPASDTHHAVDQKQKSIAHFFALEMPEYMGSSLSLSLSNSLNGLTYTEQQENFLSPCPEDSTSSEKEPRRTELTQGSVDTESATNDNRSAIENDDSTDDVESLLTPHLPNCNPRRVDSARKVKRRRMNFWTSPIAGCIPTEEMIEPDSLYCLLIQQCGKDHNEEVPRLVRLFYAIASPYAFKQLAEAYVLDSKSTLRTLLRRFFLVRLLDSRNQSENSFKIRRTQSAPGRDCKNKDRARDSLSGRPDSNAVQDLLFKFYPHIKHVEKWSVEYKEKHTKLKNRLKWARNWYLLRQKFSSGLLALVPCGDELRIGIDWFQTIPIRLFSIFLDILDKYRGEFLRNIGDLISTDIEVVLCGSHNGLMYGFKHEDTEQLLIECMDSGHLINLCQQGNVTECSF</sequence>
<protein>
    <submittedName>
        <fullName evidence="2">Uncharacterized protein</fullName>
    </submittedName>
</protein>
<dbReference type="GeneID" id="8503455"/>
<proteinExistence type="predicted"/>
<feature type="compositionally biased region" description="Basic and acidic residues" evidence="1">
    <location>
        <begin position="285"/>
        <end position="297"/>
    </location>
</feature>
<keyword evidence="3" id="KW-1185">Reference proteome</keyword>
<dbReference type="VEuPathDB" id="FungiDB:BDBG_06379"/>
<feature type="compositionally biased region" description="Basic and acidic residues" evidence="1">
    <location>
        <begin position="118"/>
        <end position="127"/>
    </location>
</feature>
<feature type="region of interest" description="Disordered" evidence="1">
    <location>
        <begin position="274"/>
        <end position="301"/>
    </location>
</feature>
<gene>
    <name evidence="2" type="ORF">BDBG_06379</name>
</gene>
<dbReference type="EMBL" id="GG657460">
    <property type="protein sequence ID" value="OAT10555.1"/>
    <property type="molecule type" value="Genomic_DNA"/>
</dbReference>
<evidence type="ECO:0000313" key="2">
    <source>
        <dbReference type="EMBL" id="OAT10555.1"/>
    </source>
</evidence>
<evidence type="ECO:0000313" key="3">
    <source>
        <dbReference type="Proteomes" id="UP000002038"/>
    </source>
</evidence>
<feature type="region of interest" description="Disordered" evidence="1">
    <location>
        <begin position="108"/>
        <end position="164"/>
    </location>
</feature>
<evidence type="ECO:0000256" key="1">
    <source>
        <dbReference type="SAM" id="MobiDB-lite"/>
    </source>
</evidence>
<organism evidence="2 3">
    <name type="scientific">Blastomyces gilchristii (strain SLH14081)</name>
    <name type="common">Blastomyces dermatitidis</name>
    <dbReference type="NCBI Taxonomy" id="559298"/>
    <lineage>
        <taxon>Eukaryota</taxon>
        <taxon>Fungi</taxon>
        <taxon>Dikarya</taxon>
        <taxon>Ascomycota</taxon>
        <taxon>Pezizomycotina</taxon>
        <taxon>Eurotiomycetes</taxon>
        <taxon>Eurotiomycetidae</taxon>
        <taxon>Onygenales</taxon>
        <taxon>Ajellomycetaceae</taxon>
        <taxon>Blastomyces</taxon>
    </lineage>
</organism>